<dbReference type="PANTHER" id="PTHR11562">
    <property type="entry name" value="CATION EFFLUX PROTEIN/ ZINC TRANSPORTER"/>
    <property type="match status" value="1"/>
</dbReference>
<comment type="similarity">
    <text evidence="2">Belongs to the cation diffusion facilitator (CDF) transporter (TC 2.A.4) family. SLC30A subfamily.</text>
</comment>
<organism evidence="12 13">
    <name type="scientific">Basidiobolus ranarum</name>
    <dbReference type="NCBI Taxonomy" id="34480"/>
    <lineage>
        <taxon>Eukaryota</taxon>
        <taxon>Fungi</taxon>
        <taxon>Fungi incertae sedis</taxon>
        <taxon>Zoopagomycota</taxon>
        <taxon>Entomophthoromycotina</taxon>
        <taxon>Basidiobolomycetes</taxon>
        <taxon>Basidiobolales</taxon>
        <taxon>Basidiobolaceae</taxon>
        <taxon>Basidiobolus</taxon>
    </lineage>
</organism>
<feature type="transmembrane region" description="Helical" evidence="9">
    <location>
        <begin position="117"/>
        <end position="145"/>
    </location>
</feature>
<evidence type="ECO:0000259" key="10">
    <source>
        <dbReference type="Pfam" id="PF01545"/>
    </source>
</evidence>
<evidence type="ECO:0008006" key="14">
    <source>
        <dbReference type="Google" id="ProtNLM"/>
    </source>
</evidence>
<dbReference type="NCBIfam" id="TIGR01297">
    <property type="entry name" value="CDF"/>
    <property type="match status" value="1"/>
</dbReference>
<dbReference type="InterPro" id="IPR050681">
    <property type="entry name" value="CDF/SLC30A"/>
</dbReference>
<protein>
    <recommendedName>
        <fullName evidence="14">Zinc transporter</fullName>
    </recommendedName>
</protein>
<reference evidence="12 13" key="1">
    <citation type="submission" date="2023-04" db="EMBL/GenBank/DDBJ databases">
        <title>Genome of Basidiobolus ranarum AG-B5.</title>
        <authorList>
            <person name="Stajich J.E."/>
            <person name="Carter-House D."/>
            <person name="Gryganskyi A."/>
        </authorList>
    </citation>
    <scope>NUCLEOTIDE SEQUENCE [LARGE SCALE GENOMIC DNA]</scope>
    <source>
        <strain evidence="12 13">AG-B5</strain>
    </source>
</reference>
<keyword evidence="13" id="KW-1185">Reference proteome</keyword>
<keyword evidence="8 9" id="KW-0472">Membrane</keyword>
<dbReference type="InterPro" id="IPR002524">
    <property type="entry name" value="Cation_efflux"/>
</dbReference>
<proteinExistence type="inferred from homology"/>
<feature type="transmembrane region" description="Helical" evidence="9">
    <location>
        <begin position="68"/>
        <end position="87"/>
    </location>
</feature>
<dbReference type="InterPro" id="IPR027470">
    <property type="entry name" value="Cation_efflux_CTD"/>
</dbReference>
<dbReference type="InterPro" id="IPR058533">
    <property type="entry name" value="Cation_efflux_TM"/>
</dbReference>
<feature type="domain" description="Cation efflux protein transmembrane" evidence="10">
    <location>
        <begin position="1"/>
        <end position="180"/>
    </location>
</feature>
<name>A0ABR2WCL7_9FUNG</name>
<evidence type="ECO:0000259" key="11">
    <source>
        <dbReference type="Pfam" id="PF16916"/>
    </source>
</evidence>
<evidence type="ECO:0000313" key="13">
    <source>
        <dbReference type="Proteomes" id="UP001479436"/>
    </source>
</evidence>
<evidence type="ECO:0000313" key="12">
    <source>
        <dbReference type="EMBL" id="KAK9751927.1"/>
    </source>
</evidence>
<feature type="transmembrane region" description="Helical" evidence="9">
    <location>
        <begin position="25"/>
        <end position="48"/>
    </location>
</feature>
<keyword evidence="6 9" id="KW-1133">Transmembrane helix</keyword>
<keyword evidence="7" id="KW-0406">Ion transport</keyword>
<evidence type="ECO:0000256" key="9">
    <source>
        <dbReference type="SAM" id="Phobius"/>
    </source>
</evidence>
<dbReference type="Gene3D" id="1.20.1510.10">
    <property type="entry name" value="Cation efflux protein transmembrane domain"/>
    <property type="match status" value="1"/>
</dbReference>
<dbReference type="Pfam" id="PF16916">
    <property type="entry name" value="ZT_dimer"/>
    <property type="match status" value="1"/>
</dbReference>
<dbReference type="SUPFAM" id="SSF161111">
    <property type="entry name" value="Cation efflux protein transmembrane domain-like"/>
    <property type="match status" value="1"/>
</dbReference>
<evidence type="ECO:0000256" key="7">
    <source>
        <dbReference type="ARBA" id="ARBA00023065"/>
    </source>
</evidence>
<sequence length="262" mass="29173">VISLAISLSAIYLAKQPPTKRFTYGFYRAEVLGVLASILVLWVLTIGLIREALTRIENPTDIDGKSMLLFGCIGLLINIGLAITLTYDTEAEKCNQNVENNAALISTQHPPKKGMNLVVNAAFLHVLGDLLFSIGVICSSLVLMWDPSKVWVDPFCTFLFSGIVFFTSGRLFKHSLGVLMTASPIDVDTDMLKSQLQRLEYVCGIRDFHVWSLTSSKYIMTLHLEILDQSWHAITLGQVQDIAKQYGIQAQDLTVQIEYVET</sequence>
<dbReference type="PANTHER" id="PTHR11562:SF17">
    <property type="entry name" value="RE54080P-RELATED"/>
    <property type="match status" value="1"/>
</dbReference>
<keyword evidence="4 9" id="KW-0812">Transmembrane</keyword>
<dbReference type="EMBL" id="JASJQH010004996">
    <property type="protein sequence ID" value="KAK9751927.1"/>
    <property type="molecule type" value="Genomic_DNA"/>
</dbReference>
<dbReference type="Pfam" id="PF01545">
    <property type="entry name" value="Cation_efflux"/>
    <property type="match status" value="1"/>
</dbReference>
<evidence type="ECO:0000256" key="3">
    <source>
        <dbReference type="ARBA" id="ARBA00022448"/>
    </source>
</evidence>
<evidence type="ECO:0000256" key="6">
    <source>
        <dbReference type="ARBA" id="ARBA00022989"/>
    </source>
</evidence>
<keyword evidence="5" id="KW-0864">Zinc transport</keyword>
<keyword evidence="5" id="KW-0862">Zinc</keyword>
<evidence type="ECO:0000256" key="1">
    <source>
        <dbReference type="ARBA" id="ARBA00004141"/>
    </source>
</evidence>
<gene>
    <name evidence="12" type="ORF">K7432_018082</name>
</gene>
<comment type="caution">
    <text evidence="12">The sequence shown here is derived from an EMBL/GenBank/DDBJ whole genome shotgun (WGS) entry which is preliminary data.</text>
</comment>
<evidence type="ECO:0000256" key="4">
    <source>
        <dbReference type="ARBA" id="ARBA00022692"/>
    </source>
</evidence>
<feature type="non-terminal residue" evidence="12">
    <location>
        <position position="1"/>
    </location>
</feature>
<evidence type="ECO:0000256" key="2">
    <source>
        <dbReference type="ARBA" id="ARBA00008873"/>
    </source>
</evidence>
<evidence type="ECO:0000256" key="5">
    <source>
        <dbReference type="ARBA" id="ARBA00022906"/>
    </source>
</evidence>
<feature type="domain" description="Cation efflux protein cytoplasmic" evidence="11">
    <location>
        <begin position="187"/>
        <end position="258"/>
    </location>
</feature>
<accession>A0ABR2WCL7</accession>
<comment type="subcellular location">
    <subcellularLocation>
        <location evidence="1">Membrane</location>
        <topology evidence="1">Multi-pass membrane protein</topology>
    </subcellularLocation>
</comment>
<dbReference type="InterPro" id="IPR027469">
    <property type="entry name" value="Cation_efflux_TMD_sf"/>
</dbReference>
<keyword evidence="3" id="KW-0813">Transport</keyword>
<feature type="transmembrane region" description="Helical" evidence="9">
    <location>
        <begin position="151"/>
        <end position="172"/>
    </location>
</feature>
<dbReference type="Proteomes" id="UP001479436">
    <property type="component" value="Unassembled WGS sequence"/>
</dbReference>
<evidence type="ECO:0000256" key="8">
    <source>
        <dbReference type="ARBA" id="ARBA00023136"/>
    </source>
</evidence>